<feature type="binding site" evidence="6">
    <location>
        <position position="185"/>
    </location>
    <ligand>
        <name>substrate</name>
    </ligand>
</feature>
<dbReference type="PANTHER" id="PTHR43330">
    <property type="entry name" value="METHIONINE AMINOPEPTIDASE"/>
    <property type="match status" value="1"/>
</dbReference>
<dbReference type="InterPro" id="IPR000994">
    <property type="entry name" value="Pept_M24"/>
</dbReference>
<dbReference type="HAMAP" id="MF_01974">
    <property type="entry name" value="MetAP_1"/>
    <property type="match status" value="1"/>
</dbReference>
<dbReference type="PRINTS" id="PR00599">
    <property type="entry name" value="MAPEPTIDASE"/>
</dbReference>
<dbReference type="EC" id="3.4.11.18" evidence="6 7"/>
<dbReference type="NCBIfam" id="TIGR00500">
    <property type="entry name" value="met_pdase_I"/>
    <property type="match status" value="1"/>
</dbReference>
<comment type="catalytic activity">
    <reaction evidence="6 7">
        <text>Release of N-terminal amino acids, preferentially methionine, from peptides and arylamides.</text>
        <dbReference type="EC" id="3.4.11.18"/>
    </reaction>
</comment>
<name>A0A1G1Y2R7_9BACT</name>
<feature type="binding site" evidence="6">
    <location>
        <position position="243"/>
    </location>
    <ligand>
        <name>a divalent metal cation</name>
        <dbReference type="ChEBI" id="CHEBI:60240"/>
        <label>1</label>
    </ligand>
</feature>
<comment type="subunit">
    <text evidence="6">Monomer.</text>
</comment>
<dbReference type="PANTHER" id="PTHR43330:SF27">
    <property type="entry name" value="METHIONINE AMINOPEPTIDASE"/>
    <property type="match status" value="1"/>
</dbReference>
<comment type="caution">
    <text evidence="9">The sequence shown here is derived from an EMBL/GenBank/DDBJ whole genome shotgun (WGS) entry which is preliminary data.</text>
</comment>
<evidence type="ECO:0000256" key="1">
    <source>
        <dbReference type="ARBA" id="ARBA00002521"/>
    </source>
</evidence>
<organism evidence="9 10">
    <name type="scientific">Candidatus Buchananbacteria bacterium RIFCSPHIGHO2_01_FULL_47_11b</name>
    <dbReference type="NCBI Taxonomy" id="1797537"/>
    <lineage>
        <taxon>Bacteria</taxon>
        <taxon>Candidatus Buchananiibacteriota</taxon>
    </lineage>
</organism>
<dbReference type="Proteomes" id="UP000178385">
    <property type="component" value="Unassembled WGS sequence"/>
</dbReference>
<dbReference type="InterPro" id="IPR002467">
    <property type="entry name" value="Pept_M24A_MAP1"/>
</dbReference>
<dbReference type="Pfam" id="PF00557">
    <property type="entry name" value="Peptidase_M24"/>
    <property type="match status" value="1"/>
</dbReference>
<comment type="function">
    <text evidence="1 6">Removes the N-terminal methionine from nascent proteins. The N-terminal methionine is often cleaved when the second residue in the primary sequence is small and uncharged (Met-Ala-, Cys, Gly, Pro, Ser, Thr, or Val). Requires deformylation of the N(alpha)-formylated initiator methionine before it can be hydrolyzed.</text>
</comment>
<dbReference type="EMBL" id="MHIG01000030">
    <property type="protein sequence ID" value="OGY46629.1"/>
    <property type="molecule type" value="Genomic_DNA"/>
</dbReference>
<feature type="binding site" evidence="6">
    <location>
        <position position="115"/>
    </location>
    <ligand>
        <name>a divalent metal cation</name>
        <dbReference type="ChEBI" id="CHEBI:60240"/>
        <label>1</label>
    </ligand>
</feature>
<accession>A0A1G1Y2R7</accession>
<keyword evidence="4 6" id="KW-0479">Metal-binding</keyword>
<feature type="binding site" evidence="6">
    <location>
        <position position="243"/>
    </location>
    <ligand>
        <name>a divalent metal cation</name>
        <dbReference type="ChEBI" id="CHEBI:60240"/>
        <label>2</label>
        <note>catalytic</note>
    </ligand>
</feature>
<dbReference type="GO" id="GO:0070006">
    <property type="term" value="F:metalloaminopeptidase activity"/>
    <property type="evidence" value="ECO:0007669"/>
    <property type="project" value="UniProtKB-UniRule"/>
</dbReference>
<feature type="domain" description="Peptidase M24" evidence="8">
    <location>
        <begin position="13"/>
        <end position="250"/>
    </location>
</feature>
<keyword evidence="2 6" id="KW-0031">Aminopeptidase</keyword>
<gene>
    <name evidence="6" type="primary">map</name>
    <name evidence="9" type="ORF">A2840_01795</name>
</gene>
<feature type="binding site" evidence="6">
    <location>
        <position position="115"/>
    </location>
    <ligand>
        <name>a divalent metal cation</name>
        <dbReference type="ChEBI" id="CHEBI:60240"/>
        <label>2</label>
        <note>catalytic</note>
    </ligand>
</feature>
<protein>
    <recommendedName>
        <fullName evidence="6 7">Methionine aminopeptidase</fullName>
        <shortName evidence="6">MAP</shortName>
        <shortName evidence="6">MetAP</shortName>
        <ecNumber evidence="6 7">3.4.11.18</ecNumber>
    </recommendedName>
    <alternativeName>
        <fullName evidence="6">Peptidase M</fullName>
    </alternativeName>
</protein>
<dbReference type="InterPro" id="IPR001714">
    <property type="entry name" value="Pept_M24_MAP"/>
</dbReference>
<feature type="binding site" evidence="6">
    <location>
        <position position="84"/>
    </location>
    <ligand>
        <name>substrate</name>
    </ligand>
</feature>
<dbReference type="AlphaFoldDB" id="A0A1G1Y2R7"/>
<evidence type="ECO:0000256" key="5">
    <source>
        <dbReference type="ARBA" id="ARBA00022801"/>
    </source>
</evidence>
<dbReference type="CDD" id="cd01086">
    <property type="entry name" value="MetAP1"/>
    <property type="match status" value="1"/>
</dbReference>
<evidence type="ECO:0000256" key="7">
    <source>
        <dbReference type="RuleBase" id="RU003653"/>
    </source>
</evidence>
<reference evidence="9 10" key="1">
    <citation type="journal article" date="2016" name="Nat. Commun.">
        <title>Thousands of microbial genomes shed light on interconnected biogeochemical processes in an aquifer system.</title>
        <authorList>
            <person name="Anantharaman K."/>
            <person name="Brown C.T."/>
            <person name="Hug L.A."/>
            <person name="Sharon I."/>
            <person name="Castelle C.J."/>
            <person name="Probst A.J."/>
            <person name="Thomas B.C."/>
            <person name="Singh A."/>
            <person name="Wilkins M.J."/>
            <person name="Karaoz U."/>
            <person name="Brodie E.L."/>
            <person name="Williams K.H."/>
            <person name="Hubbard S.S."/>
            <person name="Banfield J.F."/>
        </authorList>
    </citation>
    <scope>NUCLEOTIDE SEQUENCE [LARGE SCALE GENOMIC DNA]</scope>
</reference>
<dbReference type="InterPro" id="IPR036005">
    <property type="entry name" value="Creatinase/aminopeptidase-like"/>
</dbReference>
<keyword evidence="3 6" id="KW-0645">Protease</keyword>
<evidence type="ECO:0000313" key="9">
    <source>
        <dbReference type="EMBL" id="OGY46629.1"/>
    </source>
</evidence>
<dbReference type="GO" id="GO:0006508">
    <property type="term" value="P:proteolysis"/>
    <property type="evidence" value="ECO:0007669"/>
    <property type="project" value="UniProtKB-KW"/>
</dbReference>
<comment type="similarity">
    <text evidence="6">Belongs to the peptidase M24A family. Methionine aminopeptidase type 1 subfamily.</text>
</comment>
<dbReference type="GO" id="GO:0005829">
    <property type="term" value="C:cytosol"/>
    <property type="evidence" value="ECO:0007669"/>
    <property type="project" value="TreeGrafter"/>
</dbReference>
<dbReference type="GO" id="GO:0046872">
    <property type="term" value="F:metal ion binding"/>
    <property type="evidence" value="ECO:0007669"/>
    <property type="project" value="UniProtKB-UniRule"/>
</dbReference>
<evidence type="ECO:0000259" key="8">
    <source>
        <dbReference type="Pfam" id="PF00557"/>
    </source>
</evidence>
<comment type="cofactor">
    <cofactor evidence="6">
        <name>Co(2+)</name>
        <dbReference type="ChEBI" id="CHEBI:48828"/>
    </cofactor>
    <cofactor evidence="6">
        <name>Zn(2+)</name>
        <dbReference type="ChEBI" id="CHEBI:29105"/>
    </cofactor>
    <cofactor evidence="6">
        <name>Mn(2+)</name>
        <dbReference type="ChEBI" id="CHEBI:29035"/>
    </cofactor>
    <cofactor evidence="6">
        <name>Fe(2+)</name>
        <dbReference type="ChEBI" id="CHEBI:29033"/>
    </cofactor>
    <text evidence="6">Binds 2 divalent metal cations per subunit. Has a high-affinity and a low affinity metal-binding site. The true nature of the physiological cofactor is under debate. The enzyme is active with cobalt, zinc, manganese or divalent iron ions. Most likely, methionine aminopeptidases function as mononuclear Fe(2+)-metalloproteases under physiological conditions, and the catalytically relevant metal-binding site has been assigned to the histidine-containing high-affinity site.</text>
</comment>
<evidence type="ECO:0000256" key="2">
    <source>
        <dbReference type="ARBA" id="ARBA00022438"/>
    </source>
</evidence>
<feature type="binding site" evidence="6">
    <location>
        <position position="178"/>
    </location>
    <ligand>
        <name>a divalent metal cation</name>
        <dbReference type="ChEBI" id="CHEBI:60240"/>
        <label>2</label>
        <note>catalytic</note>
    </ligand>
</feature>
<keyword evidence="5 6" id="KW-0378">Hydrolase</keyword>
<evidence type="ECO:0000256" key="3">
    <source>
        <dbReference type="ARBA" id="ARBA00022670"/>
    </source>
</evidence>
<evidence type="ECO:0000313" key="10">
    <source>
        <dbReference type="Proteomes" id="UP000178385"/>
    </source>
</evidence>
<feature type="binding site" evidence="6">
    <location>
        <position position="101"/>
    </location>
    <ligand>
        <name>a divalent metal cation</name>
        <dbReference type="ChEBI" id="CHEBI:60240"/>
        <label>1</label>
    </ligand>
</feature>
<evidence type="ECO:0000256" key="4">
    <source>
        <dbReference type="ARBA" id="ARBA00022723"/>
    </source>
</evidence>
<dbReference type="Gene3D" id="3.90.230.10">
    <property type="entry name" value="Creatinase/methionine aminopeptidase superfamily"/>
    <property type="match status" value="1"/>
</dbReference>
<dbReference type="SUPFAM" id="SSF55920">
    <property type="entry name" value="Creatinase/aminopeptidase"/>
    <property type="match status" value="1"/>
</dbReference>
<evidence type="ECO:0000256" key="6">
    <source>
        <dbReference type="HAMAP-Rule" id="MF_01974"/>
    </source>
</evidence>
<feature type="binding site" evidence="6">
    <location>
        <position position="212"/>
    </location>
    <ligand>
        <name>a divalent metal cation</name>
        <dbReference type="ChEBI" id="CHEBI:60240"/>
        <label>2</label>
        <note>catalytic</note>
    </ligand>
</feature>
<sequence length="259" mass="27491">MPGQIKTAEEIKIIRTGGKRLAAILDEVLSHAKPGVTTYELDQLAETLIIKSGGRPAFKHFQSRESEPPFPSTICASVNQQLVHTPASDYVLQAGDILTVDIGMRYPAVGGLYTDMAKTIGIGAISSEAQKLLDVTLQSLNKAIAVVQPGGEIADIGRAVQTFVEQNGFSVVRQLVGHGVGYAVHEEPRVPNFVDSKSPKIKLVEGMVLAIEPMVNVGEPAVTTLDDGWTIATADGSLCAHFEHTVAVTANGAAVLTQR</sequence>
<dbReference type="GO" id="GO:0004239">
    <property type="term" value="F:initiator methionyl aminopeptidase activity"/>
    <property type="evidence" value="ECO:0007669"/>
    <property type="project" value="UniProtKB-UniRule"/>
</dbReference>
<proteinExistence type="inferred from homology"/>